<comment type="caution">
    <text evidence="2">The sequence shown here is derived from an EMBL/GenBank/DDBJ whole genome shotgun (WGS) entry which is preliminary data.</text>
</comment>
<evidence type="ECO:0000313" key="2">
    <source>
        <dbReference type="EMBL" id="OEE71663.1"/>
    </source>
</evidence>
<dbReference type="EMBL" id="AJYW02000285">
    <property type="protein sequence ID" value="OEE71663.1"/>
    <property type="molecule type" value="Genomic_DNA"/>
</dbReference>
<organism evidence="2 3">
    <name type="scientific">Vibrio genomosp. F6 str. FF-238</name>
    <dbReference type="NCBI Taxonomy" id="1191298"/>
    <lineage>
        <taxon>Bacteria</taxon>
        <taxon>Pseudomonadati</taxon>
        <taxon>Pseudomonadota</taxon>
        <taxon>Gammaproteobacteria</taxon>
        <taxon>Vibrionales</taxon>
        <taxon>Vibrionaceae</taxon>
        <taxon>Vibrio</taxon>
    </lineage>
</organism>
<protein>
    <submittedName>
        <fullName evidence="2">Uncharacterized protein</fullName>
    </submittedName>
</protein>
<feature type="transmembrane region" description="Helical" evidence="1">
    <location>
        <begin position="97"/>
        <end position="119"/>
    </location>
</feature>
<feature type="transmembrane region" description="Helical" evidence="1">
    <location>
        <begin position="65"/>
        <end position="85"/>
    </location>
</feature>
<name>A0A1E5CP16_9VIBR</name>
<accession>A0A1E5CP16</accession>
<keyword evidence="3" id="KW-1185">Reference proteome</keyword>
<evidence type="ECO:0000256" key="1">
    <source>
        <dbReference type="SAM" id="Phobius"/>
    </source>
</evidence>
<sequence length="227" mass="25437">MNRDLFWPTLVEDSQSIKKELLKKDLEIISGLSAVSSTNIILDESRRLYDQEQERRSTIDSKAGVYLAASTALIPILLSLAPLVVKLEIPIKLTLSNTLSFAAIATFVLALTILVRCVMWSHKALKVSPFHLLNWKQLITHDDTLTLELQLIKKLLSTLRHNYDLTNDTATSVKMAHALLTSAMFWLILGVAIQTVSFFLYGFDGALPSKDSIRPIVNIFTIKSELI</sequence>
<gene>
    <name evidence="2" type="ORF">A130_07720</name>
</gene>
<keyword evidence="1" id="KW-0472">Membrane</keyword>
<dbReference type="AlphaFoldDB" id="A0A1E5CP16"/>
<proteinExistence type="predicted"/>
<dbReference type="Proteomes" id="UP000094165">
    <property type="component" value="Unassembled WGS sequence"/>
</dbReference>
<keyword evidence="1" id="KW-1133">Transmembrane helix</keyword>
<dbReference type="RefSeq" id="WP_017052724.1">
    <property type="nucleotide sequence ID" value="NZ_AJYW02000285.1"/>
</dbReference>
<reference evidence="2 3" key="1">
    <citation type="journal article" date="2012" name="Science">
        <title>Ecological populations of bacteria act as socially cohesive units of antibiotic production and resistance.</title>
        <authorList>
            <person name="Cordero O.X."/>
            <person name="Wildschutte H."/>
            <person name="Kirkup B."/>
            <person name="Proehl S."/>
            <person name="Ngo L."/>
            <person name="Hussain F."/>
            <person name="Le Roux F."/>
            <person name="Mincer T."/>
            <person name="Polz M.F."/>
        </authorList>
    </citation>
    <scope>NUCLEOTIDE SEQUENCE [LARGE SCALE GENOMIC DNA]</scope>
    <source>
        <strain evidence="2 3">FF-238</strain>
    </source>
</reference>
<evidence type="ECO:0000313" key="3">
    <source>
        <dbReference type="Proteomes" id="UP000094165"/>
    </source>
</evidence>
<keyword evidence="1" id="KW-0812">Transmembrane</keyword>
<feature type="transmembrane region" description="Helical" evidence="1">
    <location>
        <begin position="183"/>
        <end position="203"/>
    </location>
</feature>